<accession>A0ABX8N6K7</accession>
<keyword evidence="3" id="KW-1185">Reference proteome</keyword>
<evidence type="ECO:0000256" key="1">
    <source>
        <dbReference type="SAM" id="Phobius"/>
    </source>
</evidence>
<feature type="transmembrane region" description="Helical" evidence="1">
    <location>
        <begin position="60"/>
        <end position="78"/>
    </location>
</feature>
<feature type="transmembrane region" description="Helical" evidence="1">
    <location>
        <begin position="130"/>
        <end position="153"/>
    </location>
</feature>
<keyword evidence="1" id="KW-0812">Transmembrane</keyword>
<evidence type="ECO:0000313" key="2">
    <source>
        <dbReference type="EMBL" id="QXH51401.1"/>
    </source>
</evidence>
<evidence type="ECO:0000313" key="3">
    <source>
        <dbReference type="Proteomes" id="UP001046350"/>
    </source>
</evidence>
<keyword evidence="1" id="KW-1133">Transmembrane helix</keyword>
<evidence type="ECO:0008006" key="4">
    <source>
        <dbReference type="Google" id="ProtNLM"/>
    </source>
</evidence>
<dbReference type="EMBL" id="CP077076">
    <property type="protein sequence ID" value="QXH51401.1"/>
    <property type="molecule type" value="Genomic_DNA"/>
</dbReference>
<feature type="transmembrane region" description="Helical" evidence="1">
    <location>
        <begin position="98"/>
        <end position="118"/>
    </location>
</feature>
<dbReference type="RefSeq" id="WP_217840931.1">
    <property type="nucleotide sequence ID" value="NZ_CP077076.1"/>
</dbReference>
<sequence>MTPSKENALEQTPAERPRDRQCFHVVAIPKFLLMTVLSLGTYTHYWYYRNWMLYRGQRGFKWLPLLCSVLGHLLIYPLAKTIEKRFTATGQSDGFSALHISCLFWLPYLLLLGWLIFIPERWAAILPNSIIFVIPVALSVTCWILPLVALAHIQQAINILEGDELGLGNSRVTGMNRLWLYVSWLPLFLMADFLVRLASHLP</sequence>
<feature type="transmembrane region" description="Helical" evidence="1">
    <location>
        <begin position="27"/>
        <end position="48"/>
    </location>
</feature>
<feature type="transmembrane region" description="Helical" evidence="1">
    <location>
        <begin position="178"/>
        <end position="198"/>
    </location>
</feature>
<keyword evidence="1" id="KW-0472">Membrane</keyword>
<gene>
    <name evidence="2" type="ORF">KSS94_26300</name>
</gene>
<dbReference type="Proteomes" id="UP001046350">
    <property type="component" value="Chromosome"/>
</dbReference>
<organism evidence="2 3">
    <name type="scientific">Pseudomonas fakonensis</name>
    <dbReference type="NCBI Taxonomy" id="2842355"/>
    <lineage>
        <taxon>Bacteria</taxon>
        <taxon>Pseudomonadati</taxon>
        <taxon>Pseudomonadota</taxon>
        <taxon>Gammaproteobacteria</taxon>
        <taxon>Pseudomonadales</taxon>
        <taxon>Pseudomonadaceae</taxon>
        <taxon>Pseudomonas</taxon>
    </lineage>
</organism>
<proteinExistence type="predicted"/>
<name>A0ABX8N6K7_9PSED</name>
<reference evidence="2" key="1">
    <citation type="journal article" date="2021" name="Microorganisms">
        <title>The Ever-Expanding Pseudomonas Genus: Description of 43 New Species and Partition of the Pseudomonas putida Group.</title>
        <authorList>
            <person name="Girard L."/>
            <person name="Lood C."/>
            <person name="Hofte M."/>
            <person name="Vandamme P."/>
            <person name="Rokni-Zadeh H."/>
            <person name="van Noort V."/>
            <person name="Lavigne R."/>
            <person name="De Mot R."/>
        </authorList>
    </citation>
    <scope>NUCLEOTIDE SEQUENCE</scope>
    <source>
        <strain evidence="2">COW40</strain>
    </source>
</reference>
<protein>
    <recommendedName>
        <fullName evidence="4">DUF4234 domain-containing protein</fullName>
    </recommendedName>
</protein>